<gene>
    <name evidence="1" type="ORF">I553_3830</name>
</gene>
<organism evidence="1">
    <name type="scientific">Mycobacterium xenopi 4042</name>
    <dbReference type="NCBI Taxonomy" id="1299334"/>
    <lineage>
        <taxon>Bacteria</taxon>
        <taxon>Bacillati</taxon>
        <taxon>Actinomycetota</taxon>
        <taxon>Actinomycetes</taxon>
        <taxon>Mycobacteriales</taxon>
        <taxon>Mycobacteriaceae</taxon>
        <taxon>Mycobacterium</taxon>
    </lineage>
</organism>
<dbReference type="AlphaFoldDB" id="X7YSY2"/>
<comment type="caution">
    <text evidence="1">The sequence shown here is derived from an EMBL/GenBank/DDBJ whole genome shotgun (WGS) entry which is preliminary data.</text>
</comment>
<dbReference type="PATRIC" id="fig|1299334.3.peg.9107"/>
<reference evidence="1" key="1">
    <citation type="submission" date="2014-01" db="EMBL/GenBank/DDBJ databases">
        <authorList>
            <person name="Brown-Elliot B."/>
            <person name="Wallace R."/>
            <person name="Lenaerts A."/>
            <person name="Ordway D."/>
            <person name="DeGroote M.A."/>
            <person name="Parker T."/>
            <person name="Sizemore C."/>
            <person name="Tallon L.J."/>
            <person name="Sadzewicz L.K."/>
            <person name="Sengamalay N."/>
            <person name="Fraser C.M."/>
            <person name="Hine E."/>
            <person name="Shefchek K.A."/>
            <person name="Das S.P."/>
            <person name="Tettelin H."/>
        </authorList>
    </citation>
    <scope>NUCLEOTIDE SEQUENCE [LARGE SCALE GENOMIC DNA]</scope>
    <source>
        <strain evidence="1">4042</strain>
    </source>
</reference>
<protein>
    <submittedName>
        <fullName evidence="1">Uncharacterized protein</fullName>
    </submittedName>
</protein>
<dbReference type="EMBL" id="JAOB01000088">
    <property type="protein sequence ID" value="EUA10224.1"/>
    <property type="molecule type" value="Genomic_DNA"/>
</dbReference>
<name>X7YSY2_MYCXE</name>
<sequence length="38" mass="3928">MTAQAASNSIAETAVSAATGQYSPRRLVSQLQRGPLPV</sequence>
<evidence type="ECO:0000313" key="1">
    <source>
        <dbReference type="EMBL" id="EUA10224.1"/>
    </source>
</evidence>
<proteinExistence type="predicted"/>
<accession>X7YSY2</accession>